<feature type="compositionally biased region" description="Low complexity" evidence="1">
    <location>
        <begin position="97"/>
        <end position="127"/>
    </location>
</feature>
<feature type="signal peptide" evidence="3">
    <location>
        <begin position="1"/>
        <end position="16"/>
    </location>
</feature>
<feature type="compositionally biased region" description="Polar residues" evidence="1">
    <location>
        <begin position="310"/>
        <end position="330"/>
    </location>
</feature>
<dbReference type="AlphaFoldDB" id="A0AAD2I061"/>
<feature type="transmembrane region" description="Helical" evidence="2">
    <location>
        <begin position="452"/>
        <end position="478"/>
    </location>
</feature>
<evidence type="ECO:0000313" key="5">
    <source>
        <dbReference type="Proteomes" id="UP001295794"/>
    </source>
</evidence>
<proteinExistence type="predicted"/>
<dbReference type="EMBL" id="CAVNYO010000478">
    <property type="protein sequence ID" value="CAK5283908.1"/>
    <property type="molecule type" value="Genomic_DNA"/>
</dbReference>
<dbReference type="Proteomes" id="UP001295794">
    <property type="component" value="Unassembled WGS sequence"/>
</dbReference>
<feature type="transmembrane region" description="Helical" evidence="2">
    <location>
        <begin position="520"/>
        <end position="543"/>
    </location>
</feature>
<protein>
    <recommendedName>
        <fullName evidence="6">Integral membrane protein</fullName>
    </recommendedName>
</protein>
<feature type="transmembrane region" description="Helical" evidence="2">
    <location>
        <begin position="605"/>
        <end position="627"/>
    </location>
</feature>
<keyword evidence="2" id="KW-0472">Membrane</keyword>
<evidence type="ECO:0000313" key="4">
    <source>
        <dbReference type="EMBL" id="CAK5283908.1"/>
    </source>
</evidence>
<keyword evidence="2" id="KW-1133">Transmembrane helix</keyword>
<feature type="chain" id="PRO_5041940476" description="Integral membrane protein" evidence="3">
    <location>
        <begin position="17"/>
        <end position="724"/>
    </location>
</feature>
<gene>
    <name evidence="4" type="ORF">MYCIT1_LOCUS36831</name>
</gene>
<keyword evidence="5" id="KW-1185">Reference proteome</keyword>
<keyword evidence="2" id="KW-0812">Transmembrane</keyword>
<accession>A0AAD2I061</accession>
<feature type="compositionally biased region" description="Low complexity" evidence="1">
    <location>
        <begin position="190"/>
        <end position="208"/>
    </location>
</feature>
<keyword evidence="3" id="KW-0732">Signal</keyword>
<organism evidence="4 5">
    <name type="scientific">Mycena citricolor</name>
    <dbReference type="NCBI Taxonomy" id="2018698"/>
    <lineage>
        <taxon>Eukaryota</taxon>
        <taxon>Fungi</taxon>
        <taxon>Dikarya</taxon>
        <taxon>Basidiomycota</taxon>
        <taxon>Agaricomycotina</taxon>
        <taxon>Agaricomycetes</taxon>
        <taxon>Agaricomycetidae</taxon>
        <taxon>Agaricales</taxon>
        <taxon>Marasmiineae</taxon>
        <taxon>Mycenaceae</taxon>
        <taxon>Mycena</taxon>
    </lineage>
</organism>
<reference evidence="4" key="1">
    <citation type="submission" date="2023-11" db="EMBL/GenBank/DDBJ databases">
        <authorList>
            <person name="De Vega J J."/>
            <person name="De Vega J J."/>
        </authorList>
    </citation>
    <scope>NUCLEOTIDE SEQUENCE</scope>
</reference>
<feature type="region of interest" description="Disordered" evidence="1">
    <location>
        <begin position="79"/>
        <end position="130"/>
    </location>
</feature>
<sequence>MYTHIMPLLFVAGALASPIHHVTRDQGPGPNAVECIYNKAIKFTTTAENAAKLLAGNPNDLPSSAPDFRIFLESCCAQASGGPAPGDSSPLAMNANQPSSEQASEQASVSAPGPDPQSNPSNPSSQSIVPHENNLNINLVPSDQPSADPADIASASRFGKFVSPSRLHGPSNISPSSPNAKIGAESQDSGAQADGQGQEGGANAAANVEENHPKKFSSVPNHPVADGLASILGDGTAKADVSNNGPGGPGEEATVDGVKKGGDGQASADVADNGKPDFPVDPSAPSGKKAHALLTRPSNGQVGAAANEDGGSQTGQADAQLPSGNNNDGNTLPLDLQVDVGTGDSNRTGGRPSAKLPLQQLDAAANKIAAADPMSKLDPESRSFCSTASLLRDFGWSRVPMSATAFDGPLTNLYTVELAGSWVNAMLFAFEAVLAFRYLARQRRPLMHRLGIALMVFFDLICTMAIDASVLMTFLTFFGKANFRAVTVPTTIIISATYATAAVEQSFLCNLYFVLSRNKILSLIVVLSGLLHFGFSFASAIMLQPTVTGFRDITYKITSRVPVFGLARARLLRLARKVLMLSLVSGAVVASTTLLMMILFLKGHIVFNFFFFCQGRIYALTLLINFLSGPRSASANVTVELESVMNGHRHSVGVATPTFARYSYSTPNVKDLPPETPDLESSLAAPQSIPIPLWELASASAQSLPHQDGGSTSPRLPQHHSATS</sequence>
<name>A0AAD2I061_9AGAR</name>
<evidence type="ECO:0000256" key="1">
    <source>
        <dbReference type="SAM" id="MobiDB-lite"/>
    </source>
</evidence>
<feature type="transmembrane region" description="Helical" evidence="2">
    <location>
        <begin position="422"/>
        <end position="440"/>
    </location>
</feature>
<feature type="region of interest" description="Disordered" evidence="1">
    <location>
        <begin position="161"/>
        <end position="333"/>
    </location>
</feature>
<feature type="transmembrane region" description="Helical" evidence="2">
    <location>
        <begin position="578"/>
        <end position="599"/>
    </location>
</feature>
<evidence type="ECO:0000256" key="2">
    <source>
        <dbReference type="SAM" id="Phobius"/>
    </source>
</evidence>
<evidence type="ECO:0000256" key="3">
    <source>
        <dbReference type="SAM" id="SignalP"/>
    </source>
</evidence>
<comment type="caution">
    <text evidence="4">The sequence shown here is derived from an EMBL/GenBank/DDBJ whole genome shotgun (WGS) entry which is preliminary data.</text>
</comment>
<feature type="region of interest" description="Disordered" evidence="1">
    <location>
        <begin position="699"/>
        <end position="724"/>
    </location>
</feature>
<evidence type="ECO:0008006" key="6">
    <source>
        <dbReference type="Google" id="ProtNLM"/>
    </source>
</evidence>